<feature type="transmembrane region" description="Helical" evidence="2">
    <location>
        <begin position="152"/>
        <end position="171"/>
    </location>
</feature>
<keyword evidence="2" id="KW-0472">Membrane</keyword>
<protein>
    <recommendedName>
        <fullName evidence="5">Glycosyltransferase RgtA/B/C/D-like domain-containing protein</fullName>
    </recommendedName>
</protein>
<feature type="transmembrane region" description="Helical" evidence="2">
    <location>
        <begin position="126"/>
        <end position="145"/>
    </location>
</feature>
<evidence type="ECO:0008006" key="5">
    <source>
        <dbReference type="Google" id="ProtNLM"/>
    </source>
</evidence>
<evidence type="ECO:0000256" key="2">
    <source>
        <dbReference type="SAM" id="Phobius"/>
    </source>
</evidence>
<keyword evidence="4" id="KW-1185">Reference proteome</keyword>
<feature type="transmembrane region" description="Helical" evidence="2">
    <location>
        <begin position="300"/>
        <end position="321"/>
    </location>
</feature>
<keyword evidence="2" id="KW-1133">Transmembrane helix</keyword>
<dbReference type="EMBL" id="JAPCID010000077">
    <property type="protein sequence ID" value="MDA0142172.1"/>
    <property type="molecule type" value="Genomic_DNA"/>
</dbReference>
<dbReference type="RefSeq" id="WP_202952377.1">
    <property type="nucleotide sequence ID" value="NZ_JAPCID010000077.1"/>
</dbReference>
<feature type="region of interest" description="Disordered" evidence="1">
    <location>
        <begin position="1"/>
        <end position="20"/>
    </location>
</feature>
<evidence type="ECO:0000313" key="3">
    <source>
        <dbReference type="EMBL" id="MDA0142172.1"/>
    </source>
</evidence>
<feature type="transmembrane region" description="Helical" evidence="2">
    <location>
        <begin position="354"/>
        <end position="376"/>
    </location>
</feature>
<keyword evidence="2" id="KW-0812">Transmembrane</keyword>
<feature type="compositionally biased region" description="Polar residues" evidence="1">
    <location>
        <begin position="1"/>
        <end position="18"/>
    </location>
</feature>
<evidence type="ECO:0000313" key="4">
    <source>
        <dbReference type="Proteomes" id="UP001147700"/>
    </source>
</evidence>
<reference evidence="3" key="1">
    <citation type="submission" date="2022-10" db="EMBL/GenBank/DDBJ databases">
        <title>The WGS of Solirubrobacter sp. CPCC 204708.</title>
        <authorList>
            <person name="Jiang Z."/>
        </authorList>
    </citation>
    <scope>NUCLEOTIDE SEQUENCE</scope>
    <source>
        <strain evidence="3">CPCC 204708</strain>
    </source>
</reference>
<feature type="transmembrane region" description="Helical" evidence="2">
    <location>
        <begin position="177"/>
        <end position="202"/>
    </location>
</feature>
<feature type="transmembrane region" description="Helical" evidence="2">
    <location>
        <begin position="214"/>
        <end position="234"/>
    </location>
</feature>
<dbReference type="Proteomes" id="UP001147700">
    <property type="component" value="Unassembled WGS sequence"/>
</dbReference>
<sequence length="525" mass="57739">MEGSTLTRPESGTTSARPRTSVWERGDGLAKVAFALLCVATLVGFFVFPTYPVYDSYYSLLWGRDLWHGDGLVFDGFRYPTQHPLTIAAGFLLQFFGEYADRLWVLAILASFLVLVAGLYRLGKIAATPLVGAIAAALLLTRFDYPFLAARGYLDIPYMALVVWAAIFEWQRPRRGVSVLIMLSLAGLLRPEAWFLAAMYWCWVAWKASWRNRVLYAALAASGPLIWCAVDYVVTGDPMFSLNYTSASAEDLGRQRPLSELPAAIPTFFENLVKLPVFAAAGVGLVLGVVISPRRMTMPIVVLASGLVTFIAIGVAGASVIERYLAVPALALMVLAAVAIGGWTMLLPGWVRTTWMVGAIAIVIFGVVFTATRLNLARFDNELRFRGQAHADLTEVLSDPRVKAGLRCGPLTGPNHKIVPDARWIAGTAEGTVLAREWVDRIERQERDALAGKTKNGEPIERPDAEDLARARSTHERGVAIVVTSRFAIFKHAWSDRADDPLIQVPPAGFQRVKTTRFYAAYVRC</sequence>
<feature type="transmembrane region" description="Helical" evidence="2">
    <location>
        <begin position="32"/>
        <end position="54"/>
    </location>
</feature>
<organism evidence="3 4">
    <name type="scientific">Solirubrobacter deserti</name>
    <dbReference type="NCBI Taxonomy" id="2282478"/>
    <lineage>
        <taxon>Bacteria</taxon>
        <taxon>Bacillati</taxon>
        <taxon>Actinomycetota</taxon>
        <taxon>Thermoleophilia</taxon>
        <taxon>Solirubrobacterales</taxon>
        <taxon>Solirubrobacteraceae</taxon>
        <taxon>Solirubrobacter</taxon>
    </lineage>
</organism>
<feature type="transmembrane region" description="Helical" evidence="2">
    <location>
        <begin position="275"/>
        <end position="293"/>
    </location>
</feature>
<feature type="transmembrane region" description="Helical" evidence="2">
    <location>
        <begin position="103"/>
        <end position="120"/>
    </location>
</feature>
<evidence type="ECO:0000256" key="1">
    <source>
        <dbReference type="SAM" id="MobiDB-lite"/>
    </source>
</evidence>
<name>A0ABT4RUL0_9ACTN</name>
<comment type="caution">
    <text evidence="3">The sequence shown here is derived from an EMBL/GenBank/DDBJ whole genome shotgun (WGS) entry which is preliminary data.</text>
</comment>
<proteinExistence type="predicted"/>
<feature type="transmembrane region" description="Helical" evidence="2">
    <location>
        <begin position="327"/>
        <end position="347"/>
    </location>
</feature>
<gene>
    <name evidence="3" type="ORF">OJ962_32105</name>
</gene>
<accession>A0ABT4RUL0</accession>
<feature type="region of interest" description="Disordered" evidence="1">
    <location>
        <begin position="449"/>
        <end position="471"/>
    </location>
</feature>